<dbReference type="GO" id="GO:0016837">
    <property type="term" value="F:carbon-oxygen lyase activity, acting on polysaccharides"/>
    <property type="evidence" value="ECO:0007669"/>
    <property type="project" value="UniProtKB-ARBA"/>
</dbReference>
<dbReference type="SUPFAM" id="SSF49863">
    <property type="entry name" value="Hyaluronate lyase-like, C-terminal domain"/>
    <property type="match status" value="1"/>
</dbReference>
<comment type="similarity">
    <text evidence="1">Belongs to the polysaccharide lyase 8 family.</text>
</comment>
<reference evidence="8 9" key="1">
    <citation type="submission" date="2014-04" db="EMBL/GenBank/DDBJ databases">
        <authorList>
            <consortium name="DOE Joint Genome Institute"/>
            <person name="Kuo A."/>
            <person name="Ruytinx J."/>
            <person name="Rineau F."/>
            <person name="Colpaert J."/>
            <person name="Kohler A."/>
            <person name="Nagy L.G."/>
            <person name="Floudas D."/>
            <person name="Copeland A."/>
            <person name="Barry K.W."/>
            <person name="Cichocki N."/>
            <person name="Veneault-Fourrey C."/>
            <person name="LaButti K."/>
            <person name="Lindquist E.A."/>
            <person name="Lipzen A."/>
            <person name="Lundell T."/>
            <person name="Morin E."/>
            <person name="Murat C."/>
            <person name="Sun H."/>
            <person name="Tunlid A."/>
            <person name="Henrissat B."/>
            <person name="Grigoriev I.V."/>
            <person name="Hibbett D.S."/>
            <person name="Martin F."/>
            <person name="Nordberg H.P."/>
            <person name="Cantor M.N."/>
            <person name="Hua S.X."/>
        </authorList>
    </citation>
    <scope>NUCLEOTIDE SEQUENCE [LARGE SCALE GENOMIC DNA]</scope>
    <source>
        <strain evidence="8 9">UH-Slu-Lm8-n1</strain>
    </source>
</reference>
<dbReference type="InterPro" id="IPR003159">
    <property type="entry name" value="Lyase_8_central_dom"/>
</dbReference>
<dbReference type="EMBL" id="KN835142">
    <property type="protein sequence ID" value="KIK47954.1"/>
    <property type="molecule type" value="Genomic_DNA"/>
</dbReference>
<sequence>MSTLGSKTTATPSASLLSSSGVQSTSSITSTTSVLASNPTQAPNPSTLQDIAIIHSRRLETIIESITGNSSNISTWIADLQVDGKWLDSDIDYTAGCDGRRANWPAAEHWVRISTMAAAWHGGLQGYDQYVNSPTLFTAIGNAMDYWFRNDFTNVGCLVEGGTDSCPCGTPGYWNTNWYANVILIPGFVAKSCLLLNDTLTHTQSNSCSNMSLRAYGAFDHGYGFEAGANILDMAKTGLDQSLLVSNVSLLSDAYRRVHDTIVVQENISRAADGIQPDGSFGQHLGLLYNGNYGKDFSNDVLVFETAAAGTSFAANSKARAALETLVDGNRWMINFNVETQVLHWDLSPVGRFISSPVAAGQASSSILTNLSKVEELGEKWNSDILINFARSLSSNTTHANAGELLGNRMFYDNDYMVTRGSGYVTSLKMYSRRTRNAECTNSQNLLGFHLADGVIYTYLQGDEYEDIAAVWDWNLIPGITVDYNATALNCQHTNYIGKEAFVGGVSDGQVGVAAMRYTNPMTGSLSWKKTWFFLEDDIQYVMIANISSKSDAPVFSVLDQRRFREPGVFVNGMGTFGGNFTDPHTLWHGDVGYEFRGANGTYELSLEWGNRTGDWSSTGIFSGRETVNLFAAWLHHKDLSAPISYAVYPAVDYGTFALKQASTNMTEIQNDGSVSALLDEDHYTVFGVFWDAEGGSFTFTDEVYGSMKIESSAHAAFIYRIDTGNVTVADPSQRSSHLTLKISVEDRPDGPCEWGGEDSVTMHFDLTGSHPAGSSVSQTLDYR</sequence>
<feature type="domain" description="Polysaccharide lyase 8 N-terminal alpha-helical" evidence="7">
    <location>
        <begin position="98"/>
        <end position="328"/>
    </location>
</feature>
<dbReference type="InterPro" id="IPR004103">
    <property type="entry name" value="Lyase_8_C"/>
</dbReference>
<dbReference type="GO" id="GO:0030246">
    <property type="term" value="F:carbohydrate binding"/>
    <property type="evidence" value="ECO:0007669"/>
    <property type="project" value="InterPro"/>
</dbReference>
<dbReference type="Gene3D" id="1.50.10.100">
    <property type="entry name" value="Chondroitin AC/alginate lyase"/>
    <property type="match status" value="1"/>
</dbReference>
<evidence type="ECO:0000256" key="3">
    <source>
        <dbReference type="ARBA" id="ARBA00023239"/>
    </source>
</evidence>
<dbReference type="Pfam" id="PF02884">
    <property type="entry name" value="Lyase_8_C"/>
    <property type="match status" value="1"/>
</dbReference>
<dbReference type="Proteomes" id="UP000054485">
    <property type="component" value="Unassembled WGS sequence"/>
</dbReference>
<evidence type="ECO:0000313" key="9">
    <source>
        <dbReference type="Proteomes" id="UP000054485"/>
    </source>
</evidence>
<keyword evidence="2" id="KW-0732">Signal</keyword>
<dbReference type="OrthoDB" id="5980780at2759"/>
<organism evidence="8 9">
    <name type="scientific">Suillus luteus UH-Slu-Lm8-n1</name>
    <dbReference type="NCBI Taxonomy" id="930992"/>
    <lineage>
        <taxon>Eukaryota</taxon>
        <taxon>Fungi</taxon>
        <taxon>Dikarya</taxon>
        <taxon>Basidiomycota</taxon>
        <taxon>Agaricomycotina</taxon>
        <taxon>Agaricomycetes</taxon>
        <taxon>Agaricomycetidae</taxon>
        <taxon>Boletales</taxon>
        <taxon>Suillineae</taxon>
        <taxon>Suillaceae</taxon>
        <taxon>Suillus</taxon>
    </lineage>
</organism>
<feature type="region of interest" description="Disordered" evidence="4">
    <location>
        <begin position="1"/>
        <end position="24"/>
    </location>
</feature>
<accession>A0A0D0BDT2</accession>
<evidence type="ECO:0000259" key="5">
    <source>
        <dbReference type="Pfam" id="PF02278"/>
    </source>
</evidence>
<evidence type="ECO:0000313" key="8">
    <source>
        <dbReference type="EMBL" id="KIK47954.1"/>
    </source>
</evidence>
<reference evidence="9" key="2">
    <citation type="submission" date="2015-01" db="EMBL/GenBank/DDBJ databases">
        <title>Evolutionary Origins and Diversification of the Mycorrhizal Mutualists.</title>
        <authorList>
            <consortium name="DOE Joint Genome Institute"/>
            <consortium name="Mycorrhizal Genomics Consortium"/>
            <person name="Kohler A."/>
            <person name="Kuo A."/>
            <person name="Nagy L.G."/>
            <person name="Floudas D."/>
            <person name="Copeland A."/>
            <person name="Barry K.W."/>
            <person name="Cichocki N."/>
            <person name="Veneault-Fourrey C."/>
            <person name="LaButti K."/>
            <person name="Lindquist E.A."/>
            <person name="Lipzen A."/>
            <person name="Lundell T."/>
            <person name="Morin E."/>
            <person name="Murat C."/>
            <person name="Riley R."/>
            <person name="Ohm R."/>
            <person name="Sun H."/>
            <person name="Tunlid A."/>
            <person name="Henrissat B."/>
            <person name="Grigoriev I.V."/>
            <person name="Hibbett D.S."/>
            <person name="Martin F."/>
        </authorList>
    </citation>
    <scope>NUCLEOTIDE SEQUENCE [LARGE SCALE GENOMIC DNA]</scope>
    <source>
        <strain evidence="9">UH-Slu-Lm8-n1</strain>
    </source>
</reference>
<dbReference type="PANTHER" id="PTHR38481:SF1">
    <property type="entry name" value="HYALURONATE LYASE"/>
    <property type="match status" value="1"/>
</dbReference>
<dbReference type="Pfam" id="PF08124">
    <property type="entry name" value="Lyase_8_N"/>
    <property type="match status" value="1"/>
</dbReference>
<keyword evidence="9" id="KW-1185">Reference proteome</keyword>
<evidence type="ECO:0000256" key="1">
    <source>
        <dbReference type="ARBA" id="ARBA00006699"/>
    </source>
</evidence>
<dbReference type="AlphaFoldDB" id="A0A0D0BDT2"/>
<dbReference type="InParanoid" id="A0A0D0BDT2"/>
<dbReference type="PANTHER" id="PTHR38481">
    <property type="entry name" value="HYALURONATE LYASE"/>
    <property type="match status" value="1"/>
</dbReference>
<dbReference type="GO" id="GO:0005576">
    <property type="term" value="C:extracellular region"/>
    <property type="evidence" value="ECO:0007669"/>
    <property type="project" value="InterPro"/>
</dbReference>
<dbReference type="InterPro" id="IPR012970">
    <property type="entry name" value="Lyase_8_alpha_N"/>
</dbReference>
<name>A0A0D0BDT2_9AGAM</name>
<proteinExistence type="inferred from homology"/>
<evidence type="ECO:0000259" key="7">
    <source>
        <dbReference type="Pfam" id="PF08124"/>
    </source>
</evidence>
<dbReference type="SUPFAM" id="SSF48230">
    <property type="entry name" value="Chondroitin AC/alginate lyase"/>
    <property type="match status" value="1"/>
</dbReference>
<feature type="domain" description="Polysaccharide lyase family 8 C-terminal" evidence="6">
    <location>
        <begin position="669"/>
        <end position="739"/>
    </location>
</feature>
<dbReference type="InterPro" id="IPR011013">
    <property type="entry name" value="Gal_mutarotase_sf_dom"/>
</dbReference>
<gene>
    <name evidence="8" type="ORF">CY34DRAFT_73021</name>
</gene>
<evidence type="ECO:0000256" key="4">
    <source>
        <dbReference type="SAM" id="MobiDB-lite"/>
    </source>
</evidence>
<dbReference type="InterPro" id="IPR008929">
    <property type="entry name" value="Chondroitin_lyas"/>
</dbReference>
<evidence type="ECO:0000256" key="2">
    <source>
        <dbReference type="ARBA" id="ARBA00022729"/>
    </source>
</evidence>
<dbReference type="InterPro" id="IPR014718">
    <property type="entry name" value="GH-type_carb-bd"/>
</dbReference>
<dbReference type="Gene3D" id="2.70.98.10">
    <property type="match status" value="1"/>
</dbReference>
<dbReference type="HOGENOM" id="CLU_004172_3_0_1"/>
<dbReference type="GO" id="GO:0005975">
    <property type="term" value="P:carbohydrate metabolic process"/>
    <property type="evidence" value="ECO:0007669"/>
    <property type="project" value="InterPro"/>
</dbReference>
<protein>
    <submittedName>
        <fullName evidence="8">Polysaccharide lyase family 8 protein</fullName>
    </submittedName>
</protein>
<evidence type="ECO:0000259" key="6">
    <source>
        <dbReference type="Pfam" id="PF02884"/>
    </source>
</evidence>
<dbReference type="Gene3D" id="2.60.220.10">
    <property type="entry name" value="Polysaccharide lyase family 8-like, C-terminal"/>
    <property type="match status" value="1"/>
</dbReference>
<keyword evidence="3 8" id="KW-0456">Lyase</keyword>
<dbReference type="Pfam" id="PF02278">
    <property type="entry name" value="Lyase_8"/>
    <property type="match status" value="1"/>
</dbReference>
<dbReference type="InterPro" id="IPR011071">
    <property type="entry name" value="Lyase_8-like_C"/>
</dbReference>
<dbReference type="SUPFAM" id="SSF74650">
    <property type="entry name" value="Galactose mutarotase-like"/>
    <property type="match status" value="1"/>
</dbReference>
<feature type="domain" description="Polysaccharide lyase family 8 central" evidence="5">
    <location>
        <begin position="408"/>
        <end position="652"/>
    </location>
</feature>
<dbReference type="InterPro" id="IPR038970">
    <property type="entry name" value="Lyase_8"/>
</dbReference>